<keyword evidence="3" id="KW-0862">Zinc</keyword>
<dbReference type="Pfam" id="PF04828">
    <property type="entry name" value="GFA"/>
    <property type="match status" value="1"/>
</dbReference>
<reference evidence="5 6" key="1">
    <citation type="submission" date="2023-02" db="EMBL/GenBank/DDBJ databases">
        <title>Description and genomic characterization of Microbulbifer bruguierae sp. nov., isolated from the sediment of mangrove plant Bruguiera sexangula.</title>
        <authorList>
            <person name="Long M."/>
        </authorList>
    </citation>
    <scope>NUCLEOTIDE SEQUENCE [LARGE SCALE GENOMIC DNA]</scope>
    <source>
        <strain evidence="5 6">H12</strain>
    </source>
</reference>
<keyword evidence="2" id="KW-0479">Metal-binding</keyword>
<organism evidence="5 6">
    <name type="scientific">Microbulbifer bruguierae</name>
    <dbReference type="NCBI Taxonomy" id="3029061"/>
    <lineage>
        <taxon>Bacteria</taxon>
        <taxon>Pseudomonadati</taxon>
        <taxon>Pseudomonadota</taxon>
        <taxon>Gammaproteobacteria</taxon>
        <taxon>Cellvibrionales</taxon>
        <taxon>Microbulbiferaceae</taxon>
        <taxon>Microbulbifer</taxon>
    </lineage>
</organism>
<evidence type="ECO:0000313" key="5">
    <source>
        <dbReference type="EMBL" id="WGL16685.1"/>
    </source>
</evidence>
<evidence type="ECO:0000256" key="1">
    <source>
        <dbReference type="ARBA" id="ARBA00005495"/>
    </source>
</evidence>
<comment type="similarity">
    <text evidence="1">Belongs to the Gfa family.</text>
</comment>
<dbReference type="InterPro" id="IPR006913">
    <property type="entry name" value="CENP-V/GFA"/>
</dbReference>
<dbReference type="SUPFAM" id="SSF51316">
    <property type="entry name" value="Mss4-like"/>
    <property type="match status" value="1"/>
</dbReference>
<evidence type="ECO:0000256" key="3">
    <source>
        <dbReference type="ARBA" id="ARBA00022833"/>
    </source>
</evidence>
<sequence length="127" mass="14332">MIYKGSCHCQNVTFEVEAPEVIEADYCNCSICKKSGYLHLIVPLSKFKILKGENMLSKYTFNTGVAKHTFCKVCGIKPFYIPRSNPDGIDVNVNCLDTEGVVVKISEFDGQNWERNVHKVAHKSKEI</sequence>
<gene>
    <name evidence="5" type="ORF">PVT68_18275</name>
</gene>
<evidence type="ECO:0000256" key="2">
    <source>
        <dbReference type="ARBA" id="ARBA00022723"/>
    </source>
</evidence>
<name>A0ABY8NE13_9GAMM</name>
<evidence type="ECO:0000313" key="6">
    <source>
        <dbReference type="Proteomes" id="UP001236500"/>
    </source>
</evidence>
<dbReference type="EMBL" id="CP118605">
    <property type="protein sequence ID" value="WGL16685.1"/>
    <property type="molecule type" value="Genomic_DNA"/>
</dbReference>
<feature type="domain" description="CENP-V/GFA" evidence="4">
    <location>
        <begin position="3"/>
        <end position="114"/>
    </location>
</feature>
<dbReference type="RefSeq" id="WP_280320507.1">
    <property type="nucleotide sequence ID" value="NZ_CP118605.1"/>
</dbReference>
<accession>A0ABY8NE13</accession>
<keyword evidence="6" id="KW-1185">Reference proteome</keyword>
<dbReference type="Proteomes" id="UP001236500">
    <property type="component" value="Chromosome"/>
</dbReference>
<proteinExistence type="inferred from homology"/>
<dbReference type="PROSITE" id="PS51891">
    <property type="entry name" value="CENP_V_GFA"/>
    <property type="match status" value="1"/>
</dbReference>
<dbReference type="PANTHER" id="PTHR28620">
    <property type="entry name" value="CENTROMERE PROTEIN V"/>
    <property type="match status" value="1"/>
</dbReference>
<protein>
    <submittedName>
        <fullName evidence="5">GFA family protein</fullName>
    </submittedName>
</protein>
<dbReference type="Gene3D" id="2.170.150.70">
    <property type="match status" value="1"/>
</dbReference>
<dbReference type="InterPro" id="IPR052355">
    <property type="entry name" value="CENP-V-like"/>
</dbReference>
<dbReference type="InterPro" id="IPR011057">
    <property type="entry name" value="Mss4-like_sf"/>
</dbReference>
<evidence type="ECO:0000259" key="4">
    <source>
        <dbReference type="PROSITE" id="PS51891"/>
    </source>
</evidence>
<dbReference type="PANTHER" id="PTHR28620:SF1">
    <property type="entry name" value="CENP-V_GFA DOMAIN-CONTAINING PROTEIN"/>
    <property type="match status" value="1"/>
</dbReference>